<accession>A0A9P0EHP0</accession>
<sequence length="253" mass="28075">MFPNARLLMHGLLWLSYLGEGTASMTPGVAQPGTLSPRSRASWKTAGRSGVIEPANGLHHCKRLLDTISMGIIIKDAQTSKSLLANRHEVEIAEPNFQALFTVSVNWANSYDIIPISFHKETAIANREGSRVWSHYHSKRRMINETINISCHSDQRGHPEVVHLRILSSWEGRGLSRSLAVLRMSSSVLPRRYHRSSGFCSSSQCQVNSAEAAEEHSRVHLCRGLALRMTSSQPTRLSALVRTVEDGMPQSTP</sequence>
<evidence type="ECO:0000256" key="1">
    <source>
        <dbReference type="SAM" id="SignalP"/>
    </source>
</evidence>
<reference evidence="2" key="1">
    <citation type="submission" date="2022-01" db="EMBL/GenBank/DDBJ databases">
        <authorList>
            <person name="King R."/>
        </authorList>
    </citation>
    <scope>NUCLEOTIDE SEQUENCE</scope>
</reference>
<name>A0A9P0EHP0_NEZVI</name>
<organism evidence="2 3">
    <name type="scientific">Nezara viridula</name>
    <name type="common">Southern green stink bug</name>
    <name type="synonym">Cimex viridulus</name>
    <dbReference type="NCBI Taxonomy" id="85310"/>
    <lineage>
        <taxon>Eukaryota</taxon>
        <taxon>Metazoa</taxon>
        <taxon>Ecdysozoa</taxon>
        <taxon>Arthropoda</taxon>
        <taxon>Hexapoda</taxon>
        <taxon>Insecta</taxon>
        <taxon>Pterygota</taxon>
        <taxon>Neoptera</taxon>
        <taxon>Paraneoptera</taxon>
        <taxon>Hemiptera</taxon>
        <taxon>Heteroptera</taxon>
        <taxon>Panheteroptera</taxon>
        <taxon>Pentatomomorpha</taxon>
        <taxon>Pentatomoidea</taxon>
        <taxon>Pentatomidae</taxon>
        <taxon>Pentatominae</taxon>
        <taxon>Nezara</taxon>
    </lineage>
</organism>
<feature type="chain" id="PRO_5040475096" description="Neuropeptide" evidence="1">
    <location>
        <begin position="24"/>
        <end position="253"/>
    </location>
</feature>
<evidence type="ECO:0000313" key="2">
    <source>
        <dbReference type="EMBL" id="CAH1395479.1"/>
    </source>
</evidence>
<feature type="signal peptide" evidence="1">
    <location>
        <begin position="1"/>
        <end position="23"/>
    </location>
</feature>
<keyword evidence="1" id="KW-0732">Signal</keyword>
<keyword evidence="3" id="KW-1185">Reference proteome</keyword>
<proteinExistence type="predicted"/>
<dbReference type="AlphaFoldDB" id="A0A9P0EHP0"/>
<dbReference type="Proteomes" id="UP001152798">
    <property type="component" value="Chromosome 3"/>
</dbReference>
<evidence type="ECO:0008006" key="4">
    <source>
        <dbReference type="Google" id="ProtNLM"/>
    </source>
</evidence>
<dbReference type="EMBL" id="OV725079">
    <property type="protein sequence ID" value="CAH1395479.1"/>
    <property type="molecule type" value="Genomic_DNA"/>
</dbReference>
<gene>
    <name evidence="2" type="ORF">NEZAVI_LOCUS5747</name>
</gene>
<protein>
    <recommendedName>
        <fullName evidence="4">Neuropeptide</fullName>
    </recommendedName>
</protein>
<evidence type="ECO:0000313" key="3">
    <source>
        <dbReference type="Proteomes" id="UP001152798"/>
    </source>
</evidence>